<dbReference type="GO" id="GO:0016811">
    <property type="term" value="F:hydrolase activity, acting on carbon-nitrogen (but not peptide) bonds, in linear amides"/>
    <property type="evidence" value="ECO:0007669"/>
    <property type="project" value="TreeGrafter"/>
</dbReference>
<protein>
    <recommendedName>
        <fullName evidence="3">PIG-L family deacetylase</fullName>
    </recommendedName>
</protein>
<evidence type="ECO:0000313" key="1">
    <source>
        <dbReference type="EMBL" id="RKP58287.1"/>
    </source>
</evidence>
<gene>
    <name evidence="1" type="ORF">D7Z26_01970</name>
</gene>
<evidence type="ECO:0008006" key="3">
    <source>
        <dbReference type="Google" id="ProtNLM"/>
    </source>
</evidence>
<accession>A0A494Y6I6</accession>
<dbReference type="Proteomes" id="UP000282076">
    <property type="component" value="Unassembled WGS sequence"/>
</dbReference>
<dbReference type="InterPro" id="IPR003737">
    <property type="entry name" value="GlcNAc_PI_deacetylase-related"/>
</dbReference>
<dbReference type="PANTHER" id="PTHR12993">
    <property type="entry name" value="N-ACETYLGLUCOSAMINYL-PHOSPHATIDYLINOSITOL DE-N-ACETYLASE-RELATED"/>
    <property type="match status" value="1"/>
</dbReference>
<sequence length="237" mass="26516">MILVNILAIGAHPDDIEVFCAGTLLKYKQQGHNIFIALTTSGNIGSNEYASREEIALARENEQLEAAKIMGAQVKFLRFDDQGLQDTPETRRAVINAIRWANPDVILANYPEDPSTDHAVTGKIVSEVMLSIPGKLIPADEPPIAKNPSLFYYGTPVGIGFLPEVYVDITDVYELKKEALTKHTSQFNWMDVYQTHGLLDILEITDKFRGLQAGFIYAEGYRAFRLHGYMPNFKLLP</sequence>
<dbReference type="SUPFAM" id="SSF102588">
    <property type="entry name" value="LmbE-like"/>
    <property type="match status" value="1"/>
</dbReference>
<dbReference type="AlphaFoldDB" id="A0A494Y6I6"/>
<name>A0A494Y6I6_9BACL</name>
<dbReference type="PANTHER" id="PTHR12993:SF30">
    <property type="entry name" value="N-ACETYL-ALPHA-D-GLUCOSAMINYL L-MALATE DEACETYLASE 1"/>
    <property type="match status" value="1"/>
</dbReference>
<reference evidence="1 2" key="1">
    <citation type="submission" date="2018-10" db="EMBL/GenBank/DDBJ databases">
        <title>Cohnella sp. M2MS4P-1, whole genome shotgun sequence.</title>
        <authorList>
            <person name="Tuo L."/>
        </authorList>
    </citation>
    <scope>NUCLEOTIDE SEQUENCE [LARGE SCALE GENOMIC DNA]</scope>
    <source>
        <strain evidence="1 2">M2MS4P-1</strain>
    </source>
</reference>
<keyword evidence="2" id="KW-1185">Reference proteome</keyword>
<dbReference type="Pfam" id="PF02585">
    <property type="entry name" value="PIG-L"/>
    <property type="match status" value="1"/>
</dbReference>
<dbReference type="EMBL" id="RBZM01000001">
    <property type="protein sequence ID" value="RKP58287.1"/>
    <property type="molecule type" value="Genomic_DNA"/>
</dbReference>
<comment type="caution">
    <text evidence="1">The sequence shown here is derived from an EMBL/GenBank/DDBJ whole genome shotgun (WGS) entry which is preliminary data.</text>
</comment>
<evidence type="ECO:0000313" key="2">
    <source>
        <dbReference type="Proteomes" id="UP000282076"/>
    </source>
</evidence>
<organism evidence="1 2">
    <name type="scientific">Cohnella endophytica</name>
    <dbReference type="NCBI Taxonomy" id="2419778"/>
    <lineage>
        <taxon>Bacteria</taxon>
        <taxon>Bacillati</taxon>
        <taxon>Bacillota</taxon>
        <taxon>Bacilli</taxon>
        <taxon>Bacillales</taxon>
        <taxon>Paenibacillaceae</taxon>
        <taxon>Cohnella</taxon>
    </lineage>
</organism>
<dbReference type="Gene3D" id="3.40.50.10320">
    <property type="entry name" value="LmbE-like"/>
    <property type="match status" value="1"/>
</dbReference>
<dbReference type="InterPro" id="IPR024078">
    <property type="entry name" value="LmbE-like_dom_sf"/>
</dbReference>
<proteinExistence type="predicted"/>